<evidence type="ECO:0000256" key="1">
    <source>
        <dbReference type="SAM" id="MobiDB-lite"/>
    </source>
</evidence>
<dbReference type="AlphaFoldDB" id="A0A0G1WN19"/>
<accession>A0A0G1WN19</accession>
<comment type="caution">
    <text evidence="2">The sequence shown here is derived from an EMBL/GenBank/DDBJ whole genome shotgun (WGS) entry which is preliminary data.</text>
</comment>
<gene>
    <name evidence="2" type="ORF">UY23_C0001G0349</name>
</gene>
<evidence type="ECO:0000313" key="2">
    <source>
        <dbReference type="EMBL" id="KKU91743.1"/>
    </source>
</evidence>
<feature type="region of interest" description="Disordered" evidence="1">
    <location>
        <begin position="38"/>
        <end position="83"/>
    </location>
</feature>
<evidence type="ECO:0000313" key="3">
    <source>
        <dbReference type="Proteomes" id="UP000034956"/>
    </source>
</evidence>
<name>A0A0G1WN19_9BACT</name>
<protein>
    <submittedName>
        <fullName evidence="2">Uncharacterized protein</fullName>
    </submittedName>
</protein>
<reference evidence="2 3" key="1">
    <citation type="journal article" date="2015" name="Nature">
        <title>rRNA introns, odd ribosomes, and small enigmatic genomes across a large radiation of phyla.</title>
        <authorList>
            <person name="Brown C.T."/>
            <person name="Hug L.A."/>
            <person name="Thomas B.C."/>
            <person name="Sharon I."/>
            <person name="Castelle C.J."/>
            <person name="Singh A."/>
            <person name="Wilkins M.J."/>
            <person name="Williams K.H."/>
            <person name="Banfield J.F."/>
        </authorList>
    </citation>
    <scope>NUCLEOTIDE SEQUENCE [LARGE SCALE GENOMIC DNA]</scope>
</reference>
<sequence>MNFLQTNFILIFGVISLIGIVFAASGLAKTSIEPFSTSLKDENTAPQAAQEPGPKPEQVPVPLTKTQTRHQIAGTNPTGNAKG</sequence>
<dbReference type="EMBL" id="LCPF01000001">
    <property type="protein sequence ID" value="KKU91743.1"/>
    <property type="molecule type" value="Genomic_DNA"/>
</dbReference>
<proteinExistence type="predicted"/>
<organism evidence="2 3">
    <name type="scientific">Candidatus Jorgensenbacteria bacterium GW2011_GWA1_48_11</name>
    <dbReference type="NCBI Taxonomy" id="1618660"/>
    <lineage>
        <taxon>Bacteria</taxon>
        <taxon>Candidatus Joergenseniibacteriota</taxon>
    </lineage>
</organism>
<feature type="compositionally biased region" description="Polar residues" evidence="1">
    <location>
        <begin position="64"/>
        <end position="83"/>
    </location>
</feature>
<dbReference type="Proteomes" id="UP000034956">
    <property type="component" value="Unassembled WGS sequence"/>
</dbReference>